<reference evidence="1" key="1">
    <citation type="submission" date="2019-06" db="EMBL/GenBank/DDBJ databases">
        <authorList>
            <consortium name="Wellcome Sanger Institute Data Sharing"/>
        </authorList>
    </citation>
    <scope>NUCLEOTIDE SEQUENCE [LARGE SCALE GENOMIC DNA]</scope>
</reference>
<proteinExistence type="predicted"/>
<dbReference type="InterPro" id="IPR045860">
    <property type="entry name" value="Snake_toxin-like_sf"/>
</dbReference>
<dbReference type="Gene3D" id="2.10.60.10">
    <property type="entry name" value="CD59"/>
    <property type="match status" value="1"/>
</dbReference>
<accession>A0A672ZI34</accession>
<dbReference type="Ensembl" id="ENSSORT00005016645.1">
    <property type="protein sequence ID" value="ENSSORP00005016138.1"/>
    <property type="gene ID" value="ENSSORG00005008167.1"/>
</dbReference>
<protein>
    <recommendedName>
        <fullName evidence="3">UPAR/Ly6 domain-containing protein</fullName>
    </recommendedName>
</protein>
<evidence type="ECO:0000313" key="2">
    <source>
        <dbReference type="Proteomes" id="UP000472271"/>
    </source>
</evidence>
<dbReference type="InParanoid" id="A0A672ZI34"/>
<reference evidence="1" key="2">
    <citation type="submission" date="2025-08" db="UniProtKB">
        <authorList>
            <consortium name="Ensembl"/>
        </authorList>
    </citation>
    <scope>IDENTIFICATION</scope>
</reference>
<sequence length="104" mass="11171">MYIYVHLFHPMLCSVPSACGLRCYTCTLAEPRSCTDTKSCPVIFNRCFSLRAEGYDMVTKGCQTSVACVGSISCCEGDLCNSAALARPSVILLLLSSAIITGFI</sequence>
<name>A0A672ZI34_9TELE</name>
<keyword evidence="2" id="KW-1185">Reference proteome</keyword>
<reference evidence="1" key="3">
    <citation type="submission" date="2025-09" db="UniProtKB">
        <authorList>
            <consortium name="Ensembl"/>
        </authorList>
    </citation>
    <scope>IDENTIFICATION</scope>
</reference>
<gene>
    <name evidence="1" type="primary">LOC115425246</name>
</gene>
<dbReference type="Proteomes" id="UP000472271">
    <property type="component" value="Chromosome 9"/>
</dbReference>
<organism evidence="1 2">
    <name type="scientific">Sphaeramia orbicularis</name>
    <name type="common">orbiculate cardinalfish</name>
    <dbReference type="NCBI Taxonomy" id="375764"/>
    <lineage>
        <taxon>Eukaryota</taxon>
        <taxon>Metazoa</taxon>
        <taxon>Chordata</taxon>
        <taxon>Craniata</taxon>
        <taxon>Vertebrata</taxon>
        <taxon>Euteleostomi</taxon>
        <taxon>Actinopterygii</taxon>
        <taxon>Neopterygii</taxon>
        <taxon>Teleostei</taxon>
        <taxon>Neoteleostei</taxon>
        <taxon>Acanthomorphata</taxon>
        <taxon>Gobiaria</taxon>
        <taxon>Kurtiformes</taxon>
        <taxon>Apogonoidei</taxon>
        <taxon>Apogonidae</taxon>
        <taxon>Apogoninae</taxon>
        <taxon>Sphaeramia</taxon>
    </lineage>
</organism>
<evidence type="ECO:0008006" key="3">
    <source>
        <dbReference type="Google" id="ProtNLM"/>
    </source>
</evidence>
<dbReference type="SUPFAM" id="SSF57302">
    <property type="entry name" value="Snake toxin-like"/>
    <property type="match status" value="1"/>
</dbReference>
<evidence type="ECO:0000313" key="1">
    <source>
        <dbReference type="Ensembl" id="ENSSORP00005016138.1"/>
    </source>
</evidence>
<dbReference type="AlphaFoldDB" id="A0A672ZI34"/>